<dbReference type="EMBL" id="JAVRIC010000007">
    <property type="protein sequence ID" value="MDT0497104.1"/>
    <property type="molecule type" value="Genomic_DNA"/>
</dbReference>
<dbReference type="Proteomes" id="UP001254608">
    <property type="component" value="Unassembled WGS sequence"/>
</dbReference>
<evidence type="ECO:0000256" key="4">
    <source>
        <dbReference type="SAM" id="SignalP"/>
    </source>
</evidence>
<protein>
    <submittedName>
        <fullName evidence="6">Tetratricopeptide repeat protein</fullName>
    </submittedName>
</protein>
<evidence type="ECO:0000259" key="5">
    <source>
        <dbReference type="Pfam" id="PF24125"/>
    </source>
</evidence>
<dbReference type="SMART" id="SM00028">
    <property type="entry name" value="TPR"/>
    <property type="match status" value="4"/>
</dbReference>
<evidence type="ECO:0000313" key="6">
    <source>
        <dbReference type="EMBL" id="MDT0497104.1"/>
    </source>
</evidence>
<feature type="signal peptide" evidence="4">
    <location>
        <begin position="1"/>
        <end position="22"/>
    </location>
</feature>
<dbReference type="Gene3D" id="1.25.40.10">
    <property type="entry name" value="Tetratricopeptide repeat domain"/>
    <property type="match status" value="1"/>
</dbReference>
<feature type="domain" description="Cds6 C-terminal" evidence="5">
    <location>
        <begin position="217"/>
        <end position="321"/>
    </location>
</feature>
<dbReference type="Pfam" id="PF13414">
    <property type="entry name" value="TPR_11"/>
    <property type="match status" value="1"/>
</dbReference>
<reference evidence="6 7" key="1">
    <citation type="submission" date="2023-09" db="EMBL/GenBank/DDBJ databases">
        <authorList>
            <person name="Rey-Velasco X."/>
        </authorList>
    </citation>
    <scope>NUCLEOTIDE SEQUENCE [LARGE SCALE GENOMIC DNA]</scope>
    <source>
        <strain evidence="6 7">W345</strain>
    </source>
</reference>
<accession>A0ABU2WGV6</accession>
<dbReference type="PROSITE" id="PS50005">
    <property type="entry name" value="TPR"/>
    <property type="match status" value="1"/>
</dbReference>
<sequence length="324" mass="35197">MKRIFRVAAAVTIFAIAGSALGAAALDQAQSLINSGQYQQALTVLDSHLKQVPQDAEARFTRALVLVKLGREDDALKAFSDLTRDYPQLPEPYNNLAVLYAQRGDYEKSRDALEAALATHPSYATAHENLGDIYAALASAAYNRALMLDQDNGVVRQKLRLLEQMNTLPGEAAPAVSVAPTAPTTAPAPTIQTPPATIASAPPAPATTLTPETAEAISQAIYDWSSAWSDQNVAAYLASYDPDFDPGDGQTRAQWESQRRARVGAPGKVEVRVINPQIDLLSADRAQVRFIQTYESDTYSDQVTKLLELRQSGGQWRITREMVL</sequence>
<dbReference type="Gene3D" id="3.10.450.50">
    <property type="match status" value="1"/>
</dbReference>
<dbReference type="SUPFAM" id="SSF54427">
    <property type="entry name" value="NTF2-like"/>
    <property type="match status" value="1"/>
</dbReference>
<evidence type="ECO:0000313" key="7">
    <source>
        <dbReference type="Proteomes" id="UP001254608"/>
    </source>
</evidence>
<evidence type="ECO:0000256" key="1">
    <source>
        <dbReference type="ARBA" id="ARBA00022737"/>
    </source>
</evidence>
<dbReference type="Pfam" id="PF24125">
    <property type="entry name" value="Cds6_C"/>
    <property type="match status" value="1"/>
</dbReference>
<dbReference type="InterPro" id="IPR056203">
    <property type="entry name" value="Cds6_C"/>
</dbReference>
<dbReference type="PANTHER" id="PTHR44858:SF1">
    <property type="entry name" value="UDP-N-ACETYLGLUCOSAMINE--PEPTIDE N-ACETYLGLUCOSAMINYLTRANSFERASE SPINDLY-RELATED"/>
    <property type="match status" value="1"/>
</dbReference>
<keyword evidence="4" id="KW-0732">Signal</keyword>
<dbReference type="InterPro" id="IPR011990">
    <property type="entry name" value="TPR-like_helical_dom_sf"/>
</dbReference>
<feature type="chain" id="PRO_5047454816" evidence="4">
    <location>
        <begin position="23"/>
        <end position="324"/>
    </location>
</feature>
<dbReference type="InterPro" id="IPR050498">
    <property type="entry name" value="Ycf3"/>
</dbReference>
<proteinExistence type="predicted"/>
<dbReference type="Pfam" id="PF13432">
    <property type="entry name" value="TPR_16"/>
    <property type="match status" value="1"/>
</dbReference>
<name>A0ABU2WGV6_9GAMM</name>
<organism evidence="6 7">
    <name type="scientific">Banduia mediterranea</name>
    <dbReference type="NCBI Taxonomy" id="3075609"/>
    <lineage>
        <taxon>Bacteria</taxon>
        <taxon>Pseudomonadati</taxon>
        <taxon>Pseudomonadota</taxon>
        <taxon>Gammaproteobacteria</taxon>
        <taxon>Nevskiales</taxon>
        <taxon>Algiphilaceae</taxon>
        <taxon>Banduia</taxon>
    </lineage>
</organism>
<dbReference type="RefSeq" id="WP_311364497.1">
    <property type="nucleotide sequence ID" value="NZ_JAVRIC010000007.1"/>
</dbReference>
<keyword evidence="7" id="KW-1185">Reference proteome</keyword>
<keyword evidence="1" id="KW-0677">Repeat</keyword>
<comment type="caution">
    <text evidence="6">The sequence shown here is derived from an EMBL/GenBank/DDBJ whole genome shotgun (WGS) entry which is preliminary data.</text>
</comment>
<dbReference type="InterPro" id="IPR019734">
    <property type="entry name" value="TPR_rpt"/>
</dbReference>
<evidence type="ECO:0000256" key="3">
    <source>
        <dbReference type="PROSITE-ProRule" id="PRU00339"/>
    </source>
</evidence>
<dbReference type="PANTHER" id="PTHR44858">
    <property type="entry name" value="TETRATRICOPEPTIDE REPEAT PROTEIN 6"/>
    <property type="match status" value="1"/>
</dbReference>
<dbReference type="SUPFAM" id="SSF48452">
    <property type="entry name" value="TPR-like"/>
    <property type="match status" value="1"/>
</dbReference>
<keyword evidence="2 3" id="KW-0802">TPR repeat</keyword>
<dbReference type="InterPro" id="IPR032710">
    <property type="entry name" value="NTF2-like_dom_sf"/>
</dbReference>
<gene>
    <name evidence="6" type="ORF">RM530_06955</name>
</gene>
<feature type="repeat" description="TPR" evidence="3">
    <location>
        <begin position="90"/>
        <end position="123"/>
    </location>
</feature>
<evidence type="ECO:0000256" key="2">
    <source>
        <dbReference type="ARBA" id="ARBA00022803"/>
    </source>
</evidence>